<comment type="caution">
    <text evidence="1">The sequence shown here is derived from an EMBL/GenBank/DDBJ whole genome shotgun (WGS) entry which is preliminary data.</text>
</comment>
<dbReference type="EMBL" id="NWTK01000001">
    <property type="protein sequence ID" value="PKR56093.1"/>
    <property type="molecule type" value="Genomic_DNA"/>
</dbReference>
<dbReference type="AlphaFoldDB" id="A0A2N3KZY0"/>
<dbReference type="InterPro" id="IPR032710">
    <property type="entry name" value="NTF2-like_dom_sf"/>
</dbReference>
<dbReference type="Proteomes" id="UP000233597">
    <property type="component" value="Unassembled WGS sequence"/>
</dbReference>
<dbReference type="SUPFAM" id="SSF54427">
    <property type="entry name" value="NTF2-like"/>
    <property type="match status" value="1"/>
</dbReference>
<organism evidence="1 2">
    <name type="scientific">Thalassospira marina</name>
    <dbReference type="NCBI Taxonomy" id="2048283"/>
    <lineage>
        <taxon>Bacteria</taxon>
        <taxon>Pseudomonadati</taxon>
        <taxon>Pseudomonadota</taxon>
        <taxon>Alphaproteobacteria</taxon>
        <taxon>Rhodospirillales</taxon>
        <taxon>Thalassospiraceae</taxon>
        <taxon>Thalassospira</taxon>
    </lineage>
</organism>
<accession>A0A2N3KZY0</accession>
<protein>
    <recommendedName>
        <fullName evidence="3">SnoaL-like domain-containing protein</fullName>
    </recommendedName>
</protein>
<evidence type="ECO:0000313" key="2">
    <source>
        <dbReference type="Proteomes" id="UP000233597"/>
    </source>
</evidence>
<gene>
    <name evidence="1" type="ORF">COO20_02495</name>
</gene>
<reference evidence="1 2" key="1">
    <citation type="submission" date="2017-09" db="EMBL/GenBank/DDBJ databases">
        <title>Biodiversity and function of Thalassospira species in the particle-attached aromatic-hydrocarbon-degrading consortia from the surface seawater of the South China Sea.</title>
        <authorList>
            <person name="Dong C."/>
            <person name="Liu R."/>
            <person name="Shao Z."/>
        </authorList>
    </citation>
    <scope>NUCLEOTIDE SEQUENCE [LARGE SCALE GENOMIC DNA]</scope>
    <source>
        <strain evidence="1 2">CSC1P2</strain>
    </source>
</reference>
<dbReference type="Gene3D" id="3.10.450.50">
    <property type="match status" value="1"/>
</dbReference>
<name>A0A2N3KZY0_9PROT</name>
<sequence>MRQGAAMLNAKQIAETFFDRLAAHDNSVADLFATDMQWNLPGDNSYDHAEPVDNIAGRSALFDRLWPAHVPAESRAMGTRLMISDRHVALFGQIGEKSTATSKRKIRDVAFHLVIENGVIRHLHMYEDVMAAIVAFDLMEDVSSTAAA</sequence>
<proteinExistence type="predicted"/>
<evidence type="ECO:0000313" key="1">
    <source>
        <dbReference type="EMBL" id="PKR56093.1"/>
    </source>
</evidence>
<evidence type="ECO:0008006" key="3">
    <source>
        <dbReference type="Google" id="ProtNLM"/>
    </source>
</evidence>